<evidence type="ECO:0000256" key="3">
    <source>
        <dbReference type="ARBA" id="ARBA00005708"/>
    </source>
</evidence>
<comment type="pathway">
    <text evidence="2">Cofactor biosynthesis; tetrahydrofolate biosynthesis; 2-amino-4-hydroxy-6-hydroxymethyl-7,8-dihydropteridine diphosphate from 7,8-dihydroneopterin triphosphate: step 3/4.</text>
</comment>
<dbReference type="SUPFAM" id="SSF55620">
    <property type="entry name" value="Tetrahydrobiopterin biosynthesis enzymes-like"/>
    <property type="match status" value="1"/>
</dbReference>
<feature type="domain" description="Dihydroneopterin aldolase/epimerase" evidence="8">
    <location>
        <begin position="27"/>
        <end position="135"/>
    </location>
</feature>
<organism evidence="9 10">
    <name type="scientific">Amaricoccus macauensis</name>
    <dbReference type="NCBI Taxonomy" id="57001"/>
    <lineage>
        <taxon>Bacteria</taxon>
        <taxon>Pseudomonadati</taxon>
        <taxon>Pseudomonadota</taxon>
        <taxon>Alphaproteobacteria</taxon>
        <taxon>Rhodobacterales</taxon>
        <taxon>Paracoccaceae</taxon>
        <taxon>Amaricoccus</taxon>
    </lineage>
</organism>
<dbReference type="InterPro" id="IPR006157">
    <property type="entry name" value="FolB_dom"/>
</dbReference>
<keyword evidence="6 9" id="KW-0456">Lyase</keyword>
<dbReference type="NCBIfam" id="TIGR00526">
    <property type="entry name" value="folB_dom"/>
    <property type="match status" value="1"/>
</dbReference>
<dbReference type="Gene3D" id="3.30.1130.10">
    <property type="match status" value="1"/>
</dbReference>
<keyword evidence="10" id="KW-1185">Reference proteome</keyword>
<comment type="similarity">
    <text evidence="3">Belongs to the DHNA family.</text>
</comment>
<evidence type="ECO:0000256" key="1">
    <source>
        <dbReference type="ARBA" id="ARBA00001353"/>
    </source>
</evidence>
<comment type="caution">
    <text evidence="9">The sequence shown here is derived from an EMBL/GenBank/DDBJ whole genome shotgun (WGS) entry which is preliminary data.</text>
</comment>
<evidence type="ECO:0000256" key="6">
    <source>
        <dbReference type="ARBA" id="ARBA00023239"/>
    </source>
</evidence>
<reference evidence="9 10" key="1">
    <citation type="submission" date="2020-08" db="EMBL/GenBank/DDBJ databases">
        <title>Genomic Encyclopedia of Type Strains, Phase IV (KMG-IV): sequencing the most valuable type-strain genomes for metagenomic binning, comparative biology and taxonomic classification.</title>
        <authorList>
            <person name="Goeker M."/>
        </authorList>
    </citation>
    <scope>NUCLEOTIDE SEQUENCE [LARGE SCALE GENOMIC DNA]</scope>
    <source>
        <strain evidence="9 10">DSM 101730</strain>
    </source>
</reference>
<dbReference type="Proteomes" id="UP000549457">
    <property type="component" value="Unassembled WGS sequence"/>
</dbReference>
<dbReference type="GO" id="GO:0046656">
    <property type="term" value="P:folic acid biosynthetic process"/>
    <property type="evidence" value="ECO:0007669"/>
    <property type="project" value="UniProtKB-KW"/>
</dbReference>
<protein>
    <recommendedName>
        <fullName evidence="4">dihydroneopterin aldolase</fullName>
        <ecNumber evidence="4">4.1.2.25</ecNumber>
    </recommendedName>
    <alternativeName>
        <fullName evidence="7">7,8-dihydroneopterin aldolase</fullName>
    </alternativeName>
</protein>
<dbReference type="SMART" id="SM00905">
    <property type="entry name" value="FolB"/>
    <property type="match status" value="1"/>
</dbReference>
<evidence type="ECO:0000313" key="10">
    <source>
        <dbReference type="Proteomes" id="UP000549457"/>
    </source>
</evidence>
<dbReference type="Pfam" id="PF02152">
    <property type="entry name" value="FolB"/>
    <property type="match status" value="1"/>
</dbReference>
<evidence type="ECO:0000256" key="4">
    <source>
        <dbReference type="ARBA" id="ARBA00013043"/>
    </source>
</evidence>
<dbReference type="AlphaFoldDB" id="A0A840SNZ5"/>
<evidence type="ECO:0000313" key="9">
    <source>
        <dbReference type="EMBL" id="MBB5223737.1"/>
    </source>
</evidence>
<dbReference type="InterPro" id="IPR043133">
    <property type="entry name" value="GTP-CH-I_C/QueF"/>
</dbReference>
<evidence type="ECO:0000256" key="5">
    <source>
        <dbReference type="ARBA" id="ARBA00022909"/>
    </source>
</evidence>
<dbReference type="RefSeq" id="WP_184153213.1">
    <property type="nucleotide sequence ID" value="NZ_JACHFM010000004.1"/>
</dbReference>
<comment type="catalytic activity">
    <reaction evidence="1">
        <text>7,8-dihydroneopterin = 6-hydroxymethyl-7,8-dihydropterin + glycolaldehyde</text>
        <dbReference type="Rhea" id="RHEA:10540"/>
        <dbReference type="ChEBI" id="CHEBI:17001"/>
        <dbReference type="ChEBI" id="CHEBI:17071"/>
        <dbReference type="ChEBI" id="CHEBI:44841"/>
        <dbReference type="EC" id="4.1.2.25"/>
    </reaction>
</comment>
<dbReference type="GO" id="GO:0004150">
    <property type="term" value="F:dihydroneopterin aldolase activity"/>
    <property type="evidence" value="ECO:0007669"/>
    <property type="project" value="UniProtKB-EC"/>
</dbReference>
<evidence type="ECO:0000256" key="7">
    <source>
        <dbReference type="ARBA" id="ARBA00032903"/>
    </source>
</evidence>
<accession>A0A840SNZ5</accession>
<evidence type="ECO:0000256" key="2">
    <source>
        <dbReference type="ARBA" id="ARBA00005013"/>
    </source>
</evidence>
<dbReference type="GO" id="GO:0005737">
    <property type="term" value="C:cytoplasm"/>
    <property type="evidence" value="ECO:0007669"/>
    <property type="project" value="TreeGrafter"/>
</dbReference>
<dbReference type="InterPro" id="IPR006156">
    <property type="entry name" value="Dihydroneopterin_aldolase"/>
</dbReference>
<proteinExistence type="inferred from homology"/>
<dbReference type="PANTHER" id="PTHR42844:SF1">
    <property type="entry name" value="DIHYDRONEOPTERIN ALDOLASE 1-RELATED"/>
    <property type="match status" value="1"/>
</dbReference>
<gene>
    <name evidence="9" type="ORF">HNP73_003691</name>
</gene>
<name>A0A840SNZ5_9RHOB</name>
<dbReference type="PANTHER" id="PTHR42844">
    <property type="entry name" value="DIHYDRONEOPTERIN ALDOLASE 1-RELATED"/>
    <property type="match status" value="1"/>
</dbReference>
<evidence type="ECO:0000259" key="8">
    <source>
        <dbReference type="SMART" id="SM00905"/>
    </source>
</evidence>
<dbReference type="EMBL" id="JACHFM010000004">
    <property type="protein sequence ID" value="MBB5223737.1"/>
    <property type="molecule type" value="Genomic_DNA"/>
</dbReference>
<keyword evidence="5" id="KW-0289">Folate biosynthesis</keyword>
<dbReference type="EC" id="4.1.2.25" evidence="4"/>
<sequence length="303" mass="32356">MDETAIAFELPHARASATHVGPPLDRISVRDYTRDVEIGAFRSERGVTQRIRFNVVLEVSHHAAAEDDDVDKVISYDTITEAIEAELAAERVNLLETLAERIAARCLADPRGVRVFVRIEKLDRIPGTLGVEIARSRLEDGASRIRQVVPPSTVAAADPVIVHLPPEAAFGADAPAWRDALAALGRPVIVVLAPRDPQKPALSEAERRIGLLSIEQSVWAFAGADPRFDVAATRTELDWAAKHGRLTVWAPSHMTTAALKHAAPGPDDPAGLAAWLGAELGAATVIIVGGALARPEDLAGALP</sequence>